<feature type="compositionally biased region" description="Polar residues" evidence="10">
    <location>
        <begin position="324"/>
        <end position="339"/>
    </location>
</feature>
<protein>
    <recommendedName>
        <fullName evidence="9">Flagellar M-ring protein</fullName>
    </recommendedName>
</protein>
<dbReference type="InterPro" id="IPR000067">
    <property type="entry name" value="FlgMring_FliF"/>
</dbReference>
<feature type="compositionally biased region" description="Polar residues" evidence="10">
    <location>
        <begin position="301"/>
        <end position="312"/>
    </location>
</feature>
<keyword evidence="7 11" id="KW-0472">Membrane</keyword>
<comment type="function">
    <text evidence="9">The M ring may be actively involved in energy transduction.</text>
</comment>
<dbReference type="InterPro" id="IPR045851">
    <property type="entry name" value="AMP-bd_C_sf"/>
</dbReference>
<dbReference type="EMBL" id="QFPX01000021">
    <property type="protein sequence ID" value="PZQ52050.1"/>
    <property type="molecule type" value="Genomic_DNA"/>
</dbReference>
<evidence type="ECO:0000259" key="12">
    <source>
        <dbReference type="Pfam" id="PF01514"/>
    </source>
</evidence>
<comment type="subcellular location">
    <subcellularLocation>
        <location evidence="1 9">Bacterial flagellum basal body</location>
    </subcellularLocation>
    <subcellularLocation>
        <location evidence="2">Cell membrane</location>
        <topology evidence="2">Multi-pass membrane protein</topology>
    </subcellularLocation>
</comment>
<evidence type="ECO:0000256" key="11">
    <source>
        <dbReference type="SAM" id="Phobius"/>
    </source>
</evidence>
<feature type="domain" description="Flagellar M-ring N-terminal" evidence="12">
    <location>
        <begin position="41"/>
        <end position="209"/>
    </location>
</feature>
<feature type="compositionally biased region" description="Polar residues" evidence="10">
    <location>
        <begin position="275"/>
        <end position="292"/>
    </location>
</feature>
<dbReference type="GO" id="GO:0009431">
    <property type="term" value="C:bacterial-type flagellum basal body, MS ring"/>
    <property type="evidence" value="ECO:0007669"/>
    <property type="project" value="InterPro"/>
</dbReference>
<keyword evidence="6 11" id="KW-1133">Transmembrane helix</keyword>
<dbReference type="PANTHER" id="PTHR30046">
    <property type="entry name" value="FLAGELLAR M-RING PROTEIN"/>
    <property type="match status" value="1"/>
</dbReference>
<evidence type="ECO:0000259" key="13">
    <source>
        <dbReference type="Pfam" id="PF08345"/>
    </source>
</evidence>
<dbReference type="InterPro" id="IPR013556">
    <property type="entry name" value="Flag_M-ring_C"/>
</dbReference>
<name>A0A2W5QKN0_9SPHN</name>
<gene>
    <name evidence="14" type="primary">fliF</name>
    <name evidence="14" type="ORF">DI555_19750</name>
</gene>
<dbReference type="Pfam" id="PF01514">
    <property type="entry name" value="YscJ_FliF"/>
    <property type="match status" value="1"/>
</dbReference>
<organism evidence="14 15">
    <name type="scientific">Novosphingobium pentaromativorans</name>
    <dbReference type="NCBI Taxonomy" id="205844"/>
    <lineage>
        <taxon>Bacteria</taxon>
        <taxon>Pseudomonadati</taxon>
        <taxon>Pseudomonadota</taxon>
        <taxon>Alphaproteobacteria</taxon>
        <taxon>Sphingomonadales</taxon>
        <taxon>Sphingomonadaceae</taxon>
        <taxon>Novosphingobium</taxon>
    </lineage>
</organism>
<keyword evidence="14" id="KW-0969">Cilium</keyword>
<evidence type="ECO:0000256" key="5">
    <source>
        <dbReference type="ARBA" id="ARBA00022692"/>
    </source>
</evidence>
<feature type="domain" description="Flagellar M-ring C-terminal" evidence="13">
    <location>
        <begin position="242"/>
        <end position="398"/>
    </location>
</feature>
<proteinExistence type="inferred from homology"/>
<evidence type="ECO:0000256" key="7">
    <source>
        <dbReference type="ARBA" id="ARBA00023136"/>
    </source>
</evidence>
<evidence type="ECO:0000256" key="10">
    <source>
        <dbReference type="SAM" id="MobiDB-lite"/>
    </source>
</evidence>
<evidence type="ECO:0000313" key="14">
    <source>
        <dbReference type="EMBL" id="PZQ52050.1"/>
    </source>
</evidence>
<keyword evidence="14" id="KW-0966">Cell projection</keyword>
<evidence type="ECO:0000256" key="2">
    <source>
        <dbReference type="ARBA" id="ARBA00004651"/>
    </source>
</evidence>
<sequence>MNPLRNFIEQIGPRRALLMGGVALALLVGLGWMAFRTPAAEMGYLYTDLDPSAAQSITEKLKGQNVPFQISADGTAVMAPVDKLAQLRMSMASEQLGGKIGYEVLDAEEPFGISSSRAKMNETRAIEGELVRSIESLEKVSKARVHVVMPDRAMFETEPRKASASVTVKTSGRLSSEQVQAIRYLVSSAVPDLNPEAVSIVDQTGALLARAGEGGDAGAGNLEDRQNSVEARLRSEIEAMIEPIVGQGKVRAEVAAVLERDQVREESEVFDPDTQVISHQTTVESNNQSDENSAGAEGVTVGSQLPDNQGNVNGSGGDARRSAQNETSEDTTYQNSRTQKVAVRTPGQVKRLTVAVMVDGGPQGLPAAQVQRLQRLVENAVGFDADRGDSVVVENMAFSAPADLEGSEGGLPFGLTWDRIFDVLKILIVGGIILFAVRMLRPKPAEPPLVEGVVERRLTADDAEMMALNERAAEGDEEAMRKLEEMRAEEGEMLDQEIALAQVDGRIKLSALRRIGDAISASPAESASVIRQWMNS</sequence>
<evidence type="ECO:0000256" key="1">
    <source>
        <dbReference type="ARBA" id="ARBA00004117"/>
    </source>
</evidence>
<comment type="caution">
    <text evidence="14">The sequence shown here is derived from an EMBL/GenBank/DDBJ whole genome shotgun (WGS) entry which is preliminary data.</text>
</comment>
<keyword evidence="14" id="KW-0282">Flagellum</keyword>
<evidence type="ECO:0000256" key="4">
    <source>
        <dbReference type="ARBA" id="ARBA00022475"/>
    </source>
</evidence>
<dbReference type="GO" id="GO:0003774">
    <property type="term" value="F:cytoskeletal motor activity"/>
    <property type="evidence" value="ECO:0007669"/>
    <property type="project" value="InterPro"/>
</dbReference>
<dbReference type="Proteomes" id="UP000249082">
    <property type="component" value="Unassembled WGS sequence"/>
</dbReference>
<feature type="transmembrane region" description="Helical" evidence="11">
    <location>
        <begin position="16"/>
        <end position="35"/>
    </location>
</feature>
<feature type="region of interest" description="Disordered" evidence="10">
    <location>
        <begin position="265"/>
        <end position="342"/>
    </location>
</feature>
<evidence type="ECO:0000256" key="3">
    <source>
        <dbReference type="ARBA" id="ARBA00007971"/>
    </source>
</evidence>
<dbReference type="GO" id="GO:0005886">
    <property type="term" value="C:plasma membrane"/>
    <property type="evidence" value="ECO:0007669"/>
    <property type="project" value="UniProtKB-SubCell"/>
</dbReference>
<dbReference type="PRINTS" id="PR01009">
    <property type="entry name" value="FLGMRINGFLIF"/>
</dbReference>
<keyword evidence="4" id="KW-1003">Cell membrane</keyword>
<evidence type="ECO:0000256" key="9">
    <source>
        <dbReference type="PIRNR" id="PIRNR004862"/>
    </source>
</evidence>
<dbReference type="GO" id="GO:0071973">
    <property type="term" value="P:bacterial-type flagellum-dependent cell motility"/>
    <property type="evidence" value="ECO:0007669"/>
    <property type="project" value="InterPro"/>
</dbReference>
<dbReference type="Gene3D" id="3.30.300.30">
    <property type="match status" value="1"/>
</dbReference>
<dbReference type="AlphaFoldDB" id="A0A2W5QKN0"/>
<keyword evidence="5 11" id="KW-0812">Transmembrane</keyword>
<dbReference type="InterPro" id="IPR043427">
    <property type="entry name" value="YscJ/FliF"/>
</dbReference>
<reference evidence="14 15" key="1">
    <citation type="submission" date="2017-08" db="EMBL/GenBank/DDBJ databases">
        <title>Infants hospitalized years apart are colonized by the same room-sourced microbial strains.</title>
        <authorList>
            <person name="Brooks B."/>
            <person name="Olm M.R."/>
            <person name="Firek B.A."/>
            <person name="Baker R."/>
            <person name="Thomas B.C."/>
            <person name="Morowitz M.J."/>
            <person name="Banfield J.F."/>
        </authorList>
    </citation>
    <scope>NUCLEOTIDE SEQUENCE [LARGE SCALE GENOMIC DNA]</scope>
    <source>
        <strain evidence="14">S2_005_002_R2_33</strain>
    </source>
</reference>
<dbReference type="Pfam" id="PF08345">
    <property type="entry name" value="YscJ_FliF_C"/>
    <property type="match status" value="1"/>
</dbReference>
<dbReference type="InterPro" id="IPR006182">
    <property type="entry name" value="FliF_N_dom"/>
</dbReference>
<dbReference type="PANTHER" id="PTHR30046:SF0">
    <property type="entry name" value="FLAGELLAR M-RING PROTEIN"/>
    <property type="match status" value="1"/>
</dbReference>
<evidence type="ECO:0000256" key="8">
    <source>
        <dbReference type="ARBA" id="ARBA00023143"/>
    </source>
</evidence>
<comment type="similarity">
    <text evidence="3 9">Belongs to the FliF family.</text>
</comment>
<accession>A0A2W5QKN0</accession>
<evidence type="ECO:0000256" key="6">
    <source>
        <dbReference type="ARBA" id="ARBA00022989"/>
    </source>
</evidence>
<keyword evidence="8 9" id="KW-0975">Bacterial flagellum</keyword>
<evidence type="ECO:0000313" key="15">
    <source>
        <dbReference type="Proteomes" id="UP000249082"/>
    </source>
</evidence>
<dbReference type="PIRSF" id="PIRSF004862">
    <property type="entry name" value="FliF"/>
    <property type="match status" value="1"/>
</dbReference>
<dbReference type="NCBIfam" id="TIGR00206">
    <property type="entry name" value="fliF"/>
    <property type="match status" value="1"/>
</dbReference>